<dbReference type="EMBL" id="KZ857446">
    <property type="protein sequence ID" value="RDX44761.1"/>
    <property type="molecule type" value="Genomic_DNA"/>
</dbReference>
<evidence type="ECO:0000256" key="2">
    <source>
        <dbReference type="ARBA" id="ARBA00022723"/>
    </source>
</evidence>
<dbReference type="GO" id="GO:0046872">
    <property type="term" value="F:metal ion binding"/>
    <property type="evidence" value="ECO:0007669"/>
    <property type="project" value="UniProtKB-KW"/>
</dbReference>
<dbReference type="Gene3D" id="3.60.130.30">
    <property type="match status" value="1"/>
</dbReference>
<name>A0A371CWV1_9APHY</name>
<gene>
    <name evidence="7" type="ORF">OH76DRAFT_1359204</name>
</gene>
<dbReference type="Pfam" id="PF12851">
    <property type="entry name" value="Tet_JBP"/>
    <property type="match status" value="1"/>
</dbReference>
<keyword evidence="4" id="KW-0560">Oxidoreductase</keyword>
<protein>
    <recommendedName>
        <fullName evidence="6">2OGFeDO JBP1/TET oxygenase domain-containing protein</fullName>
    </recommendedName>
</protein>
<evidence type="ECO:0000313" key="7">
    <source>
        <dbReference type="EMBL" id="RDX44761.1"/>
    </source>
</evidence>
<dbReference type="GO" id="GO:0051213">
    <property type="term" value="F:dioxygenase activity"/>
    <property type="evidence" value="ECO:0007669"/>
    <property type="project" value="UniProtKB-KW"/>
</dbReference>
<reference evidence="7 8" key="1">
    <citation type="journal article" date="2018" name="Biotechnol. Biofuels">
        <title>Integrative visual omics of the white-rot fungus Polyporus brumalis exposes the biotechnological potential of its oxidative enzymes for delignifying raw plant biomass.</title>
        <authorList>
            <person name="Miyauchi S."/>
            <person name="Rancon A."/>
            <person name="Drula E."/>
            <person name="Hage H."/>
            <person name="Chaduli D."/>
            <person name="Favel A."/>
            <person name="Grisel S."/>
            <person name="Henrissat B."/>
            <person name="Herpoel-Gimbert I."/>
            <person name="Ruiz-Duenas F.J."/>
            <person name="Chevret D."/>
            <person name="Hainaut M."/>
            <person name="Lin J."/>
            <person name="Wang M."/>
            <person name="Pangilinan J."/>
            <person name="Lipzen A."/>
            <person name="Lesage-Meessen L."/>
            <person name="Navarro D."/>
            <person name="Riley R."/>
            <person name="Grigoriev I.V."/>
            <person name="Zhou S."/>
            <person name="Raouche S."/>
            <person name="Rosso M.N."/>
        </authorList>
    </citation>
    <scope>NUCLEOTIDE SEQUENCE [LARGE SCALE GENOMIC DNA]</scope>
    <source>
        <strain evidence="7 8">BRFM 1820</strain>
    </source>
</reference>
<dbReference type="OrthoDB" id="2802946at2759"/>
<sequence>EWGRRMKECGALLSAILRVVHPGMYEAGKTSLSRMSADPSIAAALHTWPTVFNNVQIISNRATPFHRDTSGIPPWYDMLITLGAYGRAELVLRNLGIQLGYKPGTISPICSLILHHGVGKVRGDRLCYSWYMSEAVHRNFGVPDVSYMRADYYSD</sequence>
<organism evidence="7 8">
    <name type="scientific">Lentinus brumalis</name>
    <dbReference type="NCBI Taxonomy" id="2498619"/>
    <lineage>
        <taxon>Eukaryota</taxon>
        <taxon>Fungi</taxon>
        <taxon>Dikarya</taxon>
        <taxon>Basidiomycota</taxon>
        <taxon>Agaricomycotina</taxon>
        <taxon>Agaricomycetes</taxon>
        <taxon>Polyporales</taxon>
        <taxon>Polyporaceae</taxon>
        <taxon>Lentinus</taxon>
    </lineage>
</organism>
<keyword evidence="8" id="KW-1185">Reference proteome</keyword>
<keyword evidence="5" id="KW-0408">Iron</keyword>
<accession>A0A371CWV1</accession>
<evidence type="ECO:0000256" key="1">
    <source>
        <dbReference type="ARBA" id="ARBA00001954"/>
    </source>
</evidence>
<keyword evidence="2" id="KW-0479">Metal-binding</keyword>
<proteinExistence type="predicted"/>
<evidence type="ECO:0000256" key="3">
    <source>
        <dbReference type="ARBA" id="ARBA00022964"/>
    </source>
</evidence>
<feature type="non-terminal residue" evidence="7">
    <location>
        <position position="1"/>
    </location>
</feature>
<dbReference type="Proteomes" id="UP000256964">
    <property type="component" value="Unassembled WGS sequence"/>
</dbReference>
<dbReference type="STRING" id="139420.A0A371CWV1"/>
<feature type="domain" description="2OGFeDO JBP1/TET oxygenase" evidence="6">
    <location>
        <begin position="5"/>
        <end position="132"/>
    </location>
</feature>
<evidence type="ECO:0000256" key="5">
    <source>
        <dbReference type="ARBA" id="ARBA00023004"/>
    </source>
</evidence>
<evidence type="ECO:0000259" key="6">
    <source>
        <dbReference type="Pfam" id="PF12851"/>
    </source>
</evidence>
<evidence type="ECO:0000313" key="8">
    <source>
        <dbReference type="Proteomes" id="UP000256964"/>
    </source>
</evidence>
<dbReference type="AlphaFoldDB" id="A0A371CWV1"/>
<evidence type="ECO:0000256" key="4">
    <source>
        <dbReference type="ARBA" id="ARBA00023002"/>
    </source>
</evidence>
<keyword evidence="3" id="KW-0223">Dioxygenase</keyword>
<comment type="cofactor">
    <cofactor evidence="1">
        <name>Fe(2+)</name>
        <dbReference type="ChEBI" id="CHEBI:29033"/>
    </cofactor>
</comment>
<dbReference type="InterPro" id="IPR024779">
    <property type="entry name" value="2OGFeDO_JBP1/TET_oxygenase_dom"/>
</dbReference>